<keyword evidence="3" id="KW-1185">Reference proteome</keyword>
<dbReference type="InterPro" id="IPR012337">
    <property type="entry name" value="RNaseH-like_sf"/>
</dbReference>
<evidence type="ECO:0000313" key="2">
    <source>
        <dbReference type="EnsemblPlants" id="QL04p047149:mrna"/>
    </source>
</evidence>
<evidence type="ECO:0000259" key="1">
    <source>
        <dbReference type="Pfam" id="PF13456"/>
    </source>
</evidence>
<dbReference type="EnsemblPlants" id="QL04p047149:mrna">
    <property type="protein sequence ID" value="QL04p047149:mrna"/>
    <property type="gene ID" value="QL04p047149"/>
</dbReference>
<dbReference type="PANTHER" id="PTHR47723:SF19">
    <property type="entry name" value="POLYNUCLEOTIDYL TRANSFERASE, RIBONUCLEASE H-LIKE SUPERFAMILY PROTEIN"/>
    <property type="match status" value="1"/>
</dbReference>
<name>A0A7N2LFW8_QUELO</name>
<dbReference type="InterPro" id="IPR044730">
    <property type="entry name" value="RNase_H-like_dom_plant"/>
</dbReference>
<dbReference type="GO" id="GO:0004523">
    <property type="term" value="F:RNA-DNA hybrid ribonuclease activity"/>
    <property type="evidence" value="ECO:0007669"/>
    <property type="project" value="InterPro"/>
</dbReference>
<reference evidence="2 3" key="1">
    <citation type="journal article" date="2016" name="G3 (Bethesda)">
        <title>First Draft Assembly and Annotation of the Genome of a California Endemic Oak Quercus lobata Nee (Fagaceae).</title>
        <authorList>
            <person name="Sork V.L."/>
            <person name="Fitz-Gibbon S.T."/>
            <person name="Puiu D."/>
            <person name="Crepeau M."/>
            <person name="Gugger P.F."/>
            <person name="Sherman R."/>
            <person name="Stevens K."/>
            <person name="Langley C.H."/>
            <person name="Pellegrini M."/>
            <person name="Salzberg S.L."/>
        </authorList>
    </citation>
    <scope>NUCLEOTIDE SEQUENCE [LARGE SCALE GENOMIC DNA]</scope>
    <source>
        <strain evidence="2 3">cv. SW786</strain>
    </source>
</reference>
<protein>
    <recommendedName>
        <fullName evidence="1">RNase H type-1 domain-containing protein</fullName>
    </recommendedName>
</protein>
<dbReference type="InterPro" id="IPR053151">
    <property type="entry name" value="RNase_H-like"/>
</dbReference>
<sequence>MPITKIPYPINLTPGVPSSSLQFGSFGSKGIKGGGGLIRDHHGRWVEGFCRAIGWANSLHAELWAVRDGLSLCIQLQLPDVEIELDAKSVVDLLNSSSASIADYAPLVDDCRILMNRIPRWKLKHCFREANACAEQLARMALHLQQPFVLLDTPLVEVSSLLLYDLTGLGCNRFCTNSGPWAM</sequence>
<dbReference type="AlphaFoldDB" id="A0A7N2LFW8"/>
<feature type="domain" description="RNase H type-1" evidence="1">
    <location>
        <begin position="29"/>
        <end position="141"/>
    </location>
</feature>
<dbReference type="Gramene" id="QL04p047149:mrna">
    <property type="protein sequence ID" value="QL04p047149:mrna"/>
    <property type="gene ID" value="QL04p047149"/>
</dbReference>
<evidence type="ECO:0000313" key="3">
    <source>
        <dbReference type="Proteomes" id="UP000594261"/>
    </source>
</evidence>
<dbReference type="PANTHER" id="PTHR47723">
    <property type="entry name" value="OS05G0353850 PROTEIN"/>
    <property type="match status" value="1"/>
</dbReference>
<dbReference type="EMBL" id="LRBV02000004">
    <property type="status" value="NOT_ANNOTATED_CDS"/>
    <property type="molecule type" value="Genomic_DNA"/>
</dbReference>
<dbReference type="Proteomes" id="UP000594261">
    <property type="component" value="Chromosome 4"/>
</dbReference>
<dbReference type="InterPro" id="IPR002156">
    <property type="entry name" value="RNaseH_domain"/>
</dbReference>
<dbReference type="SUPFAM" id="SSF53098">
    <property type="entry name" value="Ribonuclease H-like"/>
    <property type="match status" value="1"/>
</dbReference>
<dbReference type="CDD" id="cd06222">
    <property type="entry name" value="RNase_H_like"/>
    <property type="match status" value="1"/>
</dbReference>
<dbReference type="InParanoid" id="A0A7N2LFW8"/>
<accession>A0A7N2LFW8</accession>
<dbReference type="InterPro" id="IPR036397">
    <property type="entry name" value="RNaseH_sf"/>
</dbReference>
<proteinExistence type="predicted"/>
<dbReference type="Gene3D" id="3.30.420.10">
    <property type="entry name" value="Ribonuclease H-like superfamily/Ribonuclease H"/>
    <property type="match status" value="1"/>
</dbReference>
<dbReference type="Pfam" id="PF13456">
    <property type="entry name" value="RVT_3"/>
    <property type="match status" value="1"/>
</dbReference>
<organism evidence="2 3">
    <name type="scientific">Quercus lobata</name>
    <name type="common">Valley oak</name>
    <dbReference type="NCBI Taxonomy" id="97700"/>
    <lineage>
        <taxon>Eukaryota</taxon>
        <taxon>Viridiplantae</taxon>
        <taxon>Streptophyta</taxon>
        <taxon>Embryophyta</taxon>
        <taxon>Tracheophyta</taxon>
        <taxon>Spermatophyta</taxon>
        <taxon>Magnoliopsida</taxon>
        <taxon>eudicotyledons</taxon>
        <taxon>Gunneridae</taxon>
        <taxon>Pentapetalae</taxon>
        <taxon>rosids</taxon>
        <taxon>fabids</taxon>
        <taxon>Fagales</taxon>
        <taxon>Fagaceae</taxon>
        <taxon>Quercus</taxon>
    </lineage>
</organism>
<reference evidence="2" key="2">
    <citation type="submission" date="2021-01" db="UniProtKB">
        <authorList>
            <consortium name="EnsemblPlants"/>
        </authorList>
    </citation>
    <scope>IDENTIFICATION</scope>
</reference>
<dbReference type="GO" id="GO:0003676">
    <property type="term" value="F:nucleic acid binding"/>
    <property type="evidence" value="ECO:0007669"/>
    <property type="project" value="InterPro"/>
</dbReference>
<dbReference type="OMA" id="LMNRIPR"/>